<dbReference type="RefSeq" id="WP_169925004.1">
    <property type="nucleotide sequence ID" value="NZ_AZRL01000021.1"/>
</dbReference>
<dbReference type="SUPFAM" id="SSF102588">
    <property type="entry name" value="LmbE-like"/>
    <property type="match status" value="1"/>
</dbReference>
<dbReference type="InterPro" id="IPR024078">
    <property type="entry name" value="LmbE-like_dom_sf"/>
</dbReference>
<protein>
    <recommendedName>
        <fullName evidence="3">LmbE family protein</fullName>
    </recommendedName>
</protein>
<organism evidence="1 2">
    <name type="scientific">Petrotoga olearia DSM 13574</name>
    <dbReference type="NCBI Taxonomy" id="1122955"/>
    <lineage>
        <taxon>Bacteria</taxon>
        <taxon>Thermotogati</taxon>
        <taxon>Thermotogota</taxon>
        <taxon>Thermotogae</taxon>
        <taxon>Petrotogales</taxon>
        <taxon>Petrotogaceae</taxon>
        <taxon>Petrotoga</taxon>
    </lineage>
</organism>
<dbReference type="Pfam" id="PF02585">
    <property type="entry name" value="PIG-L"/>
    <property type="match status" value="1"/>
</dbReference>
<evidence type="ECO:0008006" key="3">
    <source>
        <dbReference type="Google" id="ProtNLM"/>
    </source>
</evidence>
<sequence length="232" mass="26938">MINILIFSPHPDDAEISIGGFILLHANEYKIKIINLSAGEHSSNGDKIERLKESKFVENRYKNISTKCLFFEDANIQHTVIDQQKRIIRIIREYTTGVILTSHYTDEHPDHLESYLLVKNAIYKAGLNIYPELGEQHTCKHLFFYSQNLYNGKGSMFIDISSVIEEKLNILSKYRSQLIQDNSRVKTYSNTRIFQKVLAKDKYCGSLINTDYAEEIISYKKITIKNIFDIVF</sequence>
<name>A0A2K1NYG6_9BACT</name>
<accession>A0A2K1NYG6</accession>
<dbReference type="InterPro" id="IPR003737">
    <property type="entry name" value="GlcNAc_PI_deacetylase-related"/>
</dbReference>
<gene>
    <name evidence="1" type="ORF">X929_07875</name>
</gene>
<comment type="caution">
    <text evidence="1">The sequence shown here is derived from an EMBL/GenBank/DDBJ whole genome shotgun (WGS) entry which is preliminary data.</text>
</comment>
<dbReference type="AlphaFoldDB" id="A0A2K1NYG6"/>
<reference evidence="1 2" key="1">
    <citation type="submission" date="2013-12" db="EMBL/GenBank/DDBJ databases">
        <title>Comparative genomics of Petrotoga isolates.</title>
        <authorList>
            <person name="Nesbo C.L."/>
            <person name="Charchuk R."/>
            <person name="Chow K."/>
        </authorList>
    </citation>
    <scope>NUCLEOTIDE SEQUENCE [LARGE SCALE GENOMIC DNA]</scope>
    <source>
        <strain evidence="1 2">DSM 13574</strain>
    </source>
</reference>
<dbReference type="Gene3D" id="3.40.50.10320">
    <property type="entry name" value="LmbE-like"/>
    <property type="match status" value="1"/>
</dbReference>
<proteinExistence type="predicted"/>
<evidence type="ECO:0000313" key="1">
    <source>
        <dbReference type="EMBL" id="PNR95583.1"/>
    </source>
</evidence>
<evidence type="ECO:0000313" key="2">
    <source>
        <dbReference type="Proteomes" id="UP000236434"/>
    </source>
</evidence>
<dbReference type="Proteomes" id="UP000236434">
    <property type="component" value="Unassembled WGS sequence"/>
</dbReference>
<dbReference type="EMBL" id="AZRL01000021">
    <property type="protein sequence ID" value="PNR95583.1"/>
    <property type="molecule type" value="Genomic_DNA"/>
</dbReference>